<dbReference type="Gene3D" id="3.40.50.10240">
    <property type="entry name" value="Thiamin pyrophosphokinase, catalytic domain"/>
    <property type="match status" value="1"/>
</dbReference>
<dbReference type="AlphaFoldDB" id="A0A975G9Y2"/>
<protein>
    <recommendedName>
        <fullName evidence="5">Thiamine diphosphokinase</fullName>
        <ecNumber evidence="5">2.7.6.2</ecNumber>
    </recommendedName>
</protein>
<evidence type="ECO:0000313" key="8">
    <source>
        <dbReference type="Proteomes" id="UP000671913"/>
    </source>
</evidence>
<organism evidence="7 8">
    <name type="scientific">Aceticella autotrophica</name>
    <dbReference type="NCBI Taxonomy" id="2755338"/>
    <lineage>
        <taxon>Bacteria</taxon>
        <taxon>Bacillati</taxon>
        <taxon>Bacillota</taxon>
        <taxon>Clostridia</taxon>
        <taxon>Thermoanaerobacterales</taxon>
        <taxon>Thermoanaerobacteraceae</taxon>
        <taxon>Aceticella</taxon>
    </lineage>
</organism>
<dbReference type="GO" id="GO:0005524">
    <property type="term" value="F:ATP binding"/>
    <property type="evidence" value="ECO:0007669"/>
    <property type="project" value="UniProtKB-KW"/>
</dbReference>
<dbReference type="RefSeq" id="WP_284679346.1">
    <property type="nucleotide sequence ID" value="NZ_CP060096.1"/>
</dbReference>
<dbReference type="GO" id="GO:0016301">
    <property type="term" value="F:kinase activity"/>
    <property type="evidence" value="ECO:0007669"/>
    <property type="project" value="UniProtKB-KW"/>
</dbReference>
<dbReference type="SMART" id="SM00983">
    <property type="entry name" value="TPK_B1_binding"/>
    <property type="match status" value="1"/>
</dbReference>
<dbReference type="InterPro" id="IPR007371">
    <property type="entry name" value="TPK_catalytic"/>
</dbReference>
<evidence type="ECO:0000256" key="4">
    <source>
        <dbReference type="ARBA" id="ARBA00022840"/>
    </source>
</evidence>
<keyword evidence="2" id="KW-0547">Nucleotide-binding</keyword>
<name>A0A975G9Y2_9THEO</name>
<keyword evidence="4" id="KW-0067">ATP-binding</keyword>
<accession>A0A975G9Y2</accession>
<evidence type="ECO:0000259" key="6">
    <source>
        <dbReference type="SMART" id="SM00983"/>
    </source>
</evidence>
<feature type="domain" description="Thiamin pyrophosphokinase thiamin-binding" evidence="6">
    <location>
        <begin position="146"/>
        <end position="205"/>
    </location>
</feature>
<dbReference type="InterPro" id="IPR007373">
    <property type="entry name" value="Thiamin_PyroPKinase_B1-bd"/>
</dbReference>
<dbReference type="GO" id="GO:0009229">
    <property type="term" value="P:thiamine diphosphate biosynthetic process"/>
    <property type="evidence" value="ECO:0007669"/>
    <property type="project" value="InterPro"/>
</dbReference>
<proteinExistence type="predicted"/>
<dbReference type="Pfam" id="PF04265">
    <property type="entry name" value="TPK_B1_binding"/>
    <property type="match status" value="1"/>
</dbReference>
<dbReference type="NCBIfam" id="TIGR01378">
    <property type="entry name" value="thi_PPkinase"/>
    <property type="match status" value="1"/>
</dbReference>
<reference evidence="7" key="1">
    <citation type="submission" date="2020-08" db="EMBL/GenBank/DDBJ databases">
        <title>Genomic insights into the carbon and energy metabolism of the first obligate autotrophic acetogenic bacterium Aceticella autotrophica gen. nov., sp. nov.</title>
        <authorList>
            <person name="Toshchakov S.V."/>
            <person name="Elcheninov A.G."/>
            <person name="Kublanov I.V."/>
            <person name="Frolov E.N."/>
            <person name="Lebedinsky A.V."/>
        </authorList>
    </citation>
    <scope>NUCLEOTIDE SEQUENCE</scope>
    <source>
        <strain evidence="7">3443-3Ac</strain>
    </source>
</reference>
<dbReference type="CDD" id="cd07995">
    <property type="entry name" value="TPK"/>
    <property type="match status" value="1"/>
</dbReference>
<keyword evidence="8" id="KW-1185">Reference proteome</keyword>
<sequence length="211" mass="23903">MNALIISNGEISNYNYYKNIILDSNIIICADGGAKHAYKMNIIPNLIVGDFDSLDEDILNFYKEKGVKIEKYSPIKDKTDTQIATLKAIEMGTDNITYIGTLGNRFDHLIANLSLLFYLLNRKIKGRIINEKNEIYLINEYIELKGKKGDIVSLLPYSKDVHGIYTEGLYYPLSGQDMTLGIPYGISNIFTENKISIKIEDGFLLVIKSRD</sequence>
<dbReference type="Pfam" id="PF04263">
    <property type="entry name" value="TPK_catalytic"/>
    <property type="match status" value="1"/>
</dbReference>
<dbReference type="InterPro" id="IPR036371">
    <property type="entry name" value="TPK_B1-bd_sf"/>
</dbReference>
<dbReference type="Proteomes" id="UP000671913">
    <property type="component" value="Chromosome"/>
</dbReference>
<dbReference type="KEGG" id="aaut:ACETAC_07060"/>
<dbReference type="SUPFAM" id="SSF63862">
    <property type="entry name" value="Thiamin pyrophosphokinase, substrate-binding domain"/>
    <property type="match status" value="1"/>
</dbReference>
<dbReference type="InterPro" id="IPR036759">
    <property type="entry name" value="TPK_catalytic_sf"/>
</dbReference>
<dbReference type="GO" id="GO:0004788">
    <property type="term" value="F:thiamine diphosphokinase activity"/>
    <property type="evidence" value="ECO:0007669"/>
    <property type="project" value="UniProtKB-UniRule"/>
</dbReference>
<dbReference type="EC" id="2.7.6.2" evidence="5"/>
<evidence type="ECO:0000256" key="2">
    <source>
        <dbReference type="ARBA" id="ARBA00022741"/>
    </source>
</evidence>
<evidence type="ECO:0000313" key="7">
    <source>
        <dbReference type="EMBL" id="QSZ26667.1"/>
    </source>
</evidence>
<dbReference type="GO" id="GO:0030975">
    <property type="term" value="F:thiamine binding"/>
    <property type="evidence" value="ECO:0007669"/>
    <property type="project" value="InterPro"/>
</dbReference>
<evidence type="ECO:0000256" key="5">
    <source>
        <dbReference type="NCBIfam" id="TIGR01378"/>
    </source>
</evidence>
<keyword evidence="1 7" id="KW-0808">Transferase</keyword>
<evidence type="ECO:0000256" key="1">
    <source>
        <dbReference type="ARBA" id="ARBA00022679"/>
    </source>
</evidence>
<dbReference type="SUPFAM" id="SSF63999">
    <property type="entry name" value="Thiamin pyrophosphokinase, catalytic domain"/>
    <property type="match status" value="1"/>
</dbReference>
<gene>
    <name evidence="7" type="ORF">ACETAC_07060</name>
</gene>
<dbReference type="GO" id="GO:0006772">
    <property type="term" value="P:thiamine metabolic process"/>
    <property type="evidence" value="ECO:0007669"/>
    <property type="project" value="UniProtKB-UniRule"/>
</dbReference>
<dbReference type="PANTHER" id="PTHR41299:SF1">
    <property type="entry name" value="THIAMINE PYROPHOSPHOKINASE"/>
    <property type="match status" value="1"/>
</dbReference>
<dbReference type="InterPro" id="IPR006282">
    <property type="entry name" value="Thi_PPkinase"/>
</dbReference>
<dbReference type="InterPro" id="IPR053149">
    <property type="entry name" value="TPK"/>
</dbReference>
<dbReference type="EMBL" id="CP060096">
    <property type="protein sequence ID" value="QSZ26667.1"/>
    <property type="molecule type" value="Genomic_DNA"/>
</dbReference>
<dbReference type="PANTHER" id="PTHR41299">
    <property type="entry name" value="THIAMINE PYROPHOSPHOKINASE"/>
    <property type="match status" value="1"/>
</dbReference>
<evidence type="ECO:0000256" key="3">
    <source>
        <dbReference type="ARBA" id="ARBA00022777"/>
    </source>
</evidence>
<keyword evidence="3" id="KW-0418">Kinase</keyword>